<proteinExistence type="predicted"/>
<dbReference type="InterPro" id="IPR029204">
    <property type="entry name" value="CNRIP1"/>
</dbReference>
<dbReference type="EMBL" id="HBER01043017">
    <property type="protein sequence ID" value="CAD8546379.1"/>
    <property type="molecule type" value="Transcribed_RNA"/>
</dbReference>
<evidence type="ECO:0000313" key="1">
    <source>
        <dbReference type="EMBL" id="CAD8546379.1"/>
    </source>
</evidence>
<evidence type="ECO:0008006" key="2">
    <source>
        <dbReference type="Google" id="ProtNLM"/>
    </source>
</evidence>
<gene>
    <name evidence="1" type="ORF">CLEP1334_LOCUS21669</name>
</gene>
<accession>A0A7S0JAZ1</accession>
<protein>
    <recommendedName>
        <fullName evidence="2">CB1 cannabinoid receptor-interacting protein 1</fullName>
    </recommendedName>
</protein>
<dbReference type="Pfam" id="PF15043">
    <property type="entry name" value="CNRIP1"/>
    <property type="match status" value="1"/>
</dbReference>
<sequence length="187" mass="21136">MHAEQAGAAAEHQPLFRLSLRILDENGAPVFYKSDEGRGFGKENTIKVVASDEYSIEVELDDLGRTVSSISQVSIDGTVMSAIERRAAYNEQSENNIFVIIGNWTPPAASTKRGDREVMLISLEYQHGSTSMTMEFHLQMKIYDTAKQARGGYSKRLKSAVCRYDLAKGIERWSYLEDTEFDRQNKR</sequence>
<dbReference type="AlphaFoldDB" id="A0A7S0JAZ1"/>
<reference evidence="1" key="1">
    <citation type="submission" date="2021-01" db="EMBL/GenBank/DDBJ databases">
        <authorList>
            <person name="Corre E."/>
            <person name="Pelletier E."/>
            <person name="Niang G."/>
            <person name="Scheremetjew M."/>
            <person name="Finn R."/>
            <person name="Kale V."/>
            <person name="Holt S."/>
            <person name="Cochrane G."/>
            <person name="Meng A."/>
            <person name="Brown T."/>
            <person name="Cohen L."/>
        </authorList>
    </citation>
    <scope>NUCLEOTIDE SEQUENCE</scope>
    <source>
        <strain evidence="1">RCC1130</strain>
    </source>
</reference>
<organism evidence="1">
    <name type="scientific">Calcidiscus leptoporus</name>
    <dbReference type="NCBI Taxonomy" id="127549"/>
    <lineage>
        <taxon>Eukaryota</taxon>
        <taxon>Haptista</taxon>
        <taxon>Haptophyta</taxon>
        <taxon>Prymnesiophyceae</taxon>
        <taxon>Coccolithales</taxon>
        <taxon>Calcidiscaceae</taxon>
        <taxon>Calcidiscus</taxon>
    </lineage>
</organism>
<name>A0A7S0JAZ1_9EUKA</name>